<comment type="similarity">
    <text evidence="3">Belongs to the xanthine dehydrogenase family.</text>
</comment>
<feature type="compositionally biased region" description="Gly residues" evidence="10">
    <location>
        <begin position="170"/>
        <end position="182"/>
    </location>
</feature>
<keyword evidence="4" id="KW-0001">2Fe-2S</keyword>
<dbReference type="GO" id="GO:0071949">
    <property type="term" value="F:FAD binding"/>
    <property type="evidence" value="ECO:0007669"/>
    <property type="project" value="InterPro"/>
</dbReference>
<evidence type="ECO:0000256" key="3">
    <source>
        <dbReference type="ARBA" id="ARBA00006849"/>
    </source>
</evidence>
<feature type="region of interest" description="Disordered" evidence="10">
    <location>
        <begin position="1"/>
        <end position="25"/>
    </location>
</feature>
<evidence type="ECO:0000256" key="2">
    <source>
        <dbReference type="ARBA" id="ARBA00001974"/>
    </source>
</evidence>
<dbReference type="Gene3D" id="3.30.43.10">
    <property type="entry name" value="Uridine Diphospho-n-acetylenolpyruvylglucosamine Reductase, domain 2"/>
    <property type="match status" value="1"/>
</dbReference>
<dbReference type="InterPro" id="IPR016169">
    <property type="entry name" value="FAD-bd_PCMH_sub2"/>
</dbReference>
<gene>
    <name evidence="12" type="ORF">KIPB_004727</name>
</gene>
<comment type="cofactor">
    <cofactor evidence="2">
        <name>FAD</name>
        <dbReference type="ChEBI" id="CHEBI:57692"/>
    </cofactor>
</comment>
<reference evidence="12 13" key="1">
    <citation type="journal article" date="2018" name="PLoS ONE">
        <title>The draft genome of Kipferlia bialata reveals reductive genome evolution in fornicate parasites.</title>
        <authorList>
            <person name="Tanifuji G."/>
            <person name="Takabayashi S."/>
            <person name="Kume K."/>
            <person name="Takagi M."/>
            <person name="Nakayama T."/>
            <person name="Kamikawa R."/>
            <person name="Inagaki Y."/>
            <person name="Hashimoto T."/>
        </authorList>
    </citation>
    <scope>NUCLEOTIDE SEQUENCE [LARGE SCALE GENOMIC DNA]</scope>
    <source>
        <strain evidence="12">NY0173</strain>
    </source>
</reference>
<dbReference type="GO" id="GO:0016491">
    <property type="term" value="F:oxidoreductase activity"/>
    <property type="evidence" value="ECO:0007669"/>
    <property type="project" value="UniProtKB-KW"/>
</dbReference>
<dbReference type="PROSITE" id="PS51387">
    <property type="entry name" value="FAD_PCMH"/>
    <property type="match status" value="1"/>
</dbReference>
<keyword evidence="6" id="KW-0560">Oxidoreductase</keyword>
<evidence type="ECO:0000313" key="13">
    <source>
        <dbReference type="Proteomes" id="UP000265618"/>
    </source>
</evidence>
<dbReference type="InterPro" id="IPR046867">
    <property type="entry name" value="AldOxase/xan_DH_MoCoBD2"/>
</dbReference>
<proteinExistence type="inferred from homology"/>
<evidence type="ECO:0000256" key="8">
    <source>
        <dbReference type="ARBA" id="ARBA00023014"/>
    </source>
</evidence>
<dbReference type="InterPro" id="IPR008274">
    <property type="entry name" value="AldOxase/xan_DH_MoCoBD1"/>
</dbReference>
<dbReference type="InterPro" id="IPR000674">
    <property type="entry name" value="Ald_Oxase/Xan_DH_a/b"/>
</dbReference>
<evidence type="ECO:0000256" key="5">
    <source>
        <dbReference type="ARBA" id="ARBA00022723"/>
    </source>
</evidence>
<dbReference type="Pfam" id="PF03450">
    <property type="entry name" value="CO_deh_flav_C"/>
    <property type="match status" value="1"/>
</dbReference>
<name>A0A9K3CWE8_9EUKA</name>
<keyword evidence="7" id="KW-0408">Iron</keyword>
<dbReference type="PANTHER" id="PTHR45444">
    <property type="entry name" value="XANTHINE DEHYDROGENASE"/>
    <property type="match status" value="1"/>
</dbReference>
<accession>A0A9K3CWE8</accession>
<dbReference type="SUPFAM" id="SSF56003">
    <property type="entry name" value="Molybdenum cofactor-binding domain"/>
    <property type="match status" value="1"/>
</dbReference>
<dbReference type="InterPro" id="IPR002346">
    <property type="entry name" value="Mopterin_DH_FAD-bd"/>
</dbReference>
<dbReference type="OrthoDB" id="8300278at2759"/>
<comment type="cofactor">
    <cofactor evidence="9">
        <name>[2Fe-2S] cluster</name>
        <dbReference type="ChEBI" id="CHEBI:190135"/>
    </cofactor>
</comment>
<dbReference type="Pfam" id="PF00941">
    <property type="entry name" value="FAD_binding_5"/>
    <property type="match status" value="1"/>
</dbReference>
<comment type="caution">
    <text evidence="12">The sequence shown here is derived from an EMBL/GenBank/DDBJ whole genome shotgun (WGS) entry which is preliminary data.</text>
</comment>
<dbReference type="GO" id="GO:0051537">
    <property type="term" value="F:2 iron, 2 sulfur cluster binding"/>
    <property type="evidence" value="ECO:0007669"/>
    <property type="project" value="UniProtKB-KW"/>
</dbReference>
<feature type="compositionally biased region" description="Basic and acidic residues" evidence="10">
    <location>
        <begin position="99"/>
        <end position="116"/>
    </location>
</feature>
<keyword evidence="5" id="KW-0479">Metal-binding</keyword>
<evidence type="ECO:0000256" key="6">
    <source>
        <dbReference type="ARBA" id="ARBA00023002"/>
    </source>
</evidence>
<dbReference type="GO" id="GO:0005506">
    <property type="term" value="F:iron ion binding"/>
    <property type="evidence" value="ECO:0007669"/>
    <property type="project" value="InterPro"/>
</dbReference>
<dbReference type="InterPro" id="IPR016208">
    <property type="entry name" value="Ald_Oxase/xanthine_DH-like"/>
</dbReference>
<dbReference type="EMBL" id="BDIP01001037">
    <property type="protein sequence ID" value="GIQ83410.1"/>
    <property type="molecule type" value="Genomic_DNA"/>
</dbReference>
<feature type="region of interest" description="Disordered" evidence="10">
    <location>
        <begin position="98"/>
        <end position="126"/>
    </location>
</feature>
<keyword evidence="8" id="KW-0411">Iron-sulfur</keyword>
<dbReference type="Pfam" id="PF02738">
    <property type="entry name" value="MoCoBD_1"/>
    <property type="match status" value="1"/>
</dbReference>
<dbReference type="Gene3D" id="3.30.365.10">
    <property type="entry name" value="Aldehyde oxidase/xanthine dehydrogenase, molybdopterin binding domain"/>
    <property type="match status" value="4"/>
</dbReference>
<evidence type="ECO:0000256" key="4">
    <source>
        <dbReference type="ARBA" id="ARBA00022714"/>
    </source>
</evidence>
<dbReference type="SMART" id="SM01092">
    <property type="entry name" value="CO_deh_flav_C"/>
    <property type="match status" value="1"/>
</dbReference>
<feature type="domain" description="FAD-binding PCMH-type" evidence="11">
    <location>
        <begin position="307"/>
        <end position="495"/>
    </location>
</feature>
<dbReference type="InterPro" id="IPR016166">
    <property type="entry name" value="FAD-bd_PCMH"/>
</dbReference>
<keyword evidence="13" id="KW-1185">Reference proteome</keyword>
<dbReference type="InterPro" id="IPR036856">
    <property type="entry name" value="Ald_Oxase/Xan_DH_a/b_sf"/>
</dbReference>
<evidence type="ECO:0000256" key="10">
    <source>
        <dbReference type="SAM" id="MobiDB-lite"/>
    </source>
</evidence>
<feature type="region of interest" description="Disordered" evidence="10">
    <location>
        <begin position="63"/>
        <end position="84"/>
    </location>
</feature>
<dbReference type="FunFam" id="3.30.365.10:FF:000002">
    <property type="entry name" value="Xanthine dehydrogenase oxidase"/>
    <property type="match status" value="1"/>
</dbReference>
<dbReference type="InterPro" id="IPR037165">
    <property type="entry name" value="AldOxase/xan_DH_Mopterin-bd_sf"/>
</dbReference>
<dbReference type="SUPFAM" id="SSF54665">
    <property type="entry name" value="CO dehydrogenase molybdoprotein N-domain-like"/>
    <property type="match status" value="1"/>
</dbReference>
<dbReference type="Gene3D" id="3.30.465.10">
    <property type="match status" value="1"/>
</dbReference>
<dbReference type="InterPro" id="IPR036683">
    <property type="entry name" value="CO_DH_flav_C_dom_sf"/>
</dbReference>
<dbReference type="Pfam" id="PF01315">
    <property type="entry name" value="Ald_Xan_dh_C"/>
    <property type="match status" value="1"/>
</dbReference>
<dbReference type="Pfam" id="PF20256">
    <property type="entry name" value="MoCoBD_2"/>
    <property type="match status" value="1"/>
</dbReference>
<dbReference type="FunFam" id="3.30.365.10:FF:000001">
    <property type="entry name" value="Xanthine dehydrogenase oxidase"/>
    <property type="match status" value="1"/>
</dbReference>
<feature type="region of interest" description="Disordered" evidence="10">
    <location>
        <begin position="145"/>
        <end position="198"/>
    </location>
</feature>
<dbReference type="Gene3D" id="3.90.1170.50">
    <property type="entry name" value="Aldehyde oxidase/xanthine dehydrogenase, a/b hammerhead"/>
    <property type="match status" value="1"/>
</dbReference>
<protein>
    <recommendedName>
        <fullName evidence="11">FAD-binding PCMH-type domain-containing protein</fullName>
    </recommendedName>
</protein>
<dbReference type="SUPFAM" id="SSF55447">
    <property type="entry name" value="CO dehydrogenase flavoprotein C-terminal domain-like"/>
    <property type="match status" value="1"/>
</dbReference>
<dbReference type="PANTHER" id="PTHR45444:SF3">
    <property type="entry name" value="XANTHINE DEHYDROGENASE"/>
    <property type="match status" value="1"/>
</dbReference>
<dbReference type="Proteomes" id="UP000265618">
    <property type="component" value="Unassembled WGS sequence"/>
</dbReference>
<evidence type="ECO:0000259" key="11">
    <source>
        <dbReference type="PROSITE" id="PS51387"/>
    </source>
</evidence>
<dbReference type="InterPro" id="IPR016167">
    <property type="entry name" value="FAD-bd_PCMH_sub1"/>
</dbReference>
<comment type="cofactor">
    <cofactor evidence="1">
        <name>Mo-molybdopterin</name>
        <dbReference type="ChEBI" id="CHEBI:71302"/>
    </cofactor>
</comment>
<sequence length="1408" mass="152302">MSRMPGRQDWDGHLVGGKTGVVPPPDRRMATNLRGMPLRSQQDFDYRASSAYDDTLLSMTHKLDRDQKTRRGRRTYNSKPGLLTQSGELYSDVQADLSMRQERSATRRRSRSEVTRPTHTQGWDGSTVVCHKTMDRTLEQTTARAMARSKRGMRGMGRGMGRGKTAPSGPMGGSGSGSGLGTQTGRETETGGDSGRGGLGCVARECSAPIPITETLAMASTTGTPPSLSHDTDTRGRVGQMGRAQSCASLSHAGQGSGRKGYVPPHKVVPRTKEQIERRRTAIQSRLFADVDCTFSPVVNKQFNSYISPEATPHINRLMLAPVSVESLLEMRAQHPSARILAGASEVYVERKGRRSLPTEMIYVGLIKGMKGVTLVGESSCGVSVGAGVRLSDLEAFLDAHEDFLGVHALSLRKTLRIFASSTVRNTATLGGNVANASPVSDTLPLLLACNGTVTLASKEGERDVPAREWVVGYRRTAMRPDEVVVRINVPQATPRSFTAYYKLARRMEDDISTVGGCFSLTLDTEGKVAHAGMAFSGMAAVTKCFTSVESLLVGKDLSAKGVLSAAIEEMKKVSYLPIDVPGGLAQYRSGMCVSLLTKFVYQACNALNIELDEAALYSDVHRTVVDDRFSTVTRGEQHMETGNEDEADAPVNKSIPHATAHLQARGQAEYVSTSYPGDAFHCYPALANVPHGTLDSIDIERALMVPGVQRVLLASDIPGSNHVGVGAKDERILVPVGEEITSVGQAYALVIADTHETAHAAAGLITASITRLPAITTIEEAIKADSYLTDSITVERNVSTAEEATAKVRACPVTVEGSFTAPGQEHFYLETHSATARWRDGGIQIHAGTQHPNATQGAIADMLVLPQSRVEAYVTRIGGAFGGKEGVLTYSCFSALAAWYMKRSVSFVMERSDDLAYTGKRHEITFDYKIGCAENGKIQAMCVSVRGLGGHCLDLSGAVMERCILHMEGCYHVPVAYYNGRQCKTHTPSGTAFRGFGAPQSTLCMEHIMDRLAEEYSVKVSPITHLEFRMQNLIEDGQETVLGHPCNGIDPARDMKTLLEDAKILERQRSVSAWNATHPTRKRGLAVSPVKFGIAFTQAFLNQGYALVHIYKDGSVLVSHGGIEMGQGIHSKMLQVAANALGVPIEMCHIWDSSTASCPNTSPTSASSGSDLNGLAILDACRKLREQLSEYYVKYADPDNEMTWAQLCNAAWFNRTCMSAVGFYKMPIKGYSWQAHAGEPFAYYAFGAAAVEVEVDTLTGENYVRRTDIIYDAGRPLNPALDIGQIEGAFVQAQGWLTTEEFVWQEKKEGEGEDARMVPNGVPMSRGPGTYKVPAALDVPQDFRVSFVKDSFNPKAPFGSKGIGEPPFCLGQAVYLALRRAVNAKPGASELECPSTMAKVWSACEGL</sequence>
<dbReference type="InterPro" id="IPR005107">
    <property type="entry name" value="CO_DH_flav_C"/>
</dbReference>
<evidence type="ECO:0000256" key="1">
    <source>
        <dbReference type="ARBA" id="ARBA00001924"/>
    </source>
</evidence>
<dbReference type="SUPFAM" id="SSF56176">
    <property type="entry name" value="FAD-binding/transporter-associated domain-like"/>
    <property type="match status" value="1"/>
</dbReference>
<dbReference type="SMART" id="SM01008">
    <property type="entry name" value="Ald_Xan_dh_C"/>
    <property type="match status" value="1"/>
</dbReference>
<dbReference type="Gene3D" id="3.30.390.50">
    <property type="entry name" value="CO dehydrogenase flavoprotein, C-terminal domain"/>
    <property type="match status" value="1"/>
</dbReference>
<evidence type="ECO:0000313" key="12">
    <source>
        <dbReference type="EMBL" id="GIQ83410.1"/>
    </source>
</evidence>
<feature type="compositionally biased region" description="Basic and acidic residues" evidence="10">
    <location>
        <begin position="1"/>
        <end position="12"/>
    </location>
</feature>
<evidence type="ECO:0000256" key="9">
    <source>
        <dbReference type="ARBA" id="ARBA00034078"/>
    </source>
</evidence>
<dbReference type="InterPro" id="IPR036318">
    <property type="entry name" value="FAD-bd_PCMH-like_sf"/>
</dbReference>
<evidence type="ECO:0000256" key="7">
    <source>
        <dbReference type="ARBA" id="ARBA00023004"/>
    </source>
</evidence>
<organism evidence="12 13">
    <name type="scientific">Kipferlia bialata</name>
    <dbReference type="NCBI Taxonomy" id="797122"/>
    <lineage>
        <taxon>Eukaryota</taxon>
        <taxon>Metamonada</taxon>
        <taxon>Carpediemonas-like organisms</taxon>
        <taxon>Kipferlia</taxon>
    </lineage>
</organism>